<dbReference type="Proteomes" id="UP001519460">
    <property type="component" value="Unassembled WGS sequence"/>
</dbReference>
<dbReference type="EMBL" id="JACVVK020000551">
    <property type="protein sequence ID" value="KAK7466665.1"/>
    <property type="molecule type" value="Genomic_DNA"/>
</dbReference>
<feature type="non-terminal residue" evidence="1">
    <location>
        <position position="1"/>
    </location>
</feature>
<comment type="caution">
    <text evidence="1">The sequence shown here is derived from an EMBL/GenBank/DDBJ whole genome shotgun (WGS) entry which is preliminary data.</text>
</comment>
<organism evidence="1 2">
    <name type="scientific">Batillaria attramentaria</name>
    <dbReference type="NCBI Taxonomy" id="370345"/>
    <lineage>
        <taxon>Eukaryota</taxon>
        <taxon>Metazoa</taxon>
        <taxon>Spiralia</taxon>
        <taxon>Lophotrochozoa</taxon>
        <taxon>Mollusca</taxon>
        <taxon>Gastropoda</taxon>
        <taxon>Caenogastropoda</taxon>
        <taxon>Sorbeoconcha</taxon>
        <taxon>Cerithioidea</taxon>
        <taxon>Batillariidae</taxon>
        <taxon>Batillaria</taxon>
    </lineage>
</organism>
<evidence type="ECO:0000313" key="2">
    <source>
        <dbReference type="Proteomes" id="UP001519460"/>
    </source>
</evidence>
<protein>
    <submittedName>
        <fullName evidence="1">Uncharacterized protein</fullName>
    </submittedName>
</protein>
<reference evidence="1 2" key="1">
    <citation type="journal article" date="2023" name="Sci. Data">
        <title>Genome assembly of the Korean intertidal mud-creeper Batillaria attramentaria.</title>
        <authorList>
            <person name="Patra A.K."/>
            <person name="Ho P.T."/>
            <person name="Jun S."/>
            <person name="Lee S.J."/>
            <person name="Kim Y."/>
            <person name="Won Y.J."/>
        </authorList>
    </citation>
    <scope>NUCLEOTIDE SEQUENCE [LARGE SCALE GENOMIC DNA]</scope>
    <source>
        <strain evidence="1">Wonlab-2016</strain>
    </source>
</reference>
<keyword evidence="2" id="KW-1185">Reference proteome</keyword>
<gene>
    <name evidence="1" type="ORF">BaRGS_00037232</name>
</gene>
<evidence type="ECO:0000313" key="1">
    <source>
        <dbReference type="EMBL" id="KAK7466665.1"/>
    </source>
</evidence>
<accession>A0ABD0J9F9</accession>
<dbReference type="AlphaFoldDB" id="A0ABD0J9F9"/>
<proteinExistence type="predicted"/>
<sequence length="79" mass="9065">LQRPKITRAGEYNGPGMNRVKRSVFHVRASQLYANVCLELLGLRARLESTFLNSRALNEIPCRPRTMRLGPNSNRLTQR</sequence>
<name>A0ABD0J9F9_9CAEN</name>